<accession>A0ABV1AE96</accession>
<reference evidence="3 4" key="1">
    <citation type="submission" date="2021-06" db="EMBL/GenBank/DDBJ databases">
        <authorList>
            <person name="Palmer J.M."/>
        </authorList>
    </citation>
    <scope>NUCLEOTIDE SEQUENCE [LARGE SCALE GENOMIC DNA]</scope>
    <source>
        <strain evidence="3 4">AS_MEX2019</strain>
        <tissue evidence="3">Muscle</tissue>
    </source>
</reference>
<organism evidence="3 4">
    <name type="scientific">Ameca splendens</name>
    <dbReference type="NCBI Taxonomy" id="208324"/>
    <lineage>
        <taxon>Eukaryota</taxon>
        <taxon>Metazoa</taxon>
        <taxon>Chordata</taxon>
        <taxon>Craniata</taxon>
        <taxon>Vertebrata</taxon>
        <taxon>Euteleostomi</taxon>
        <taxon>Actinopterygii</taxon>
        <taxon>Neopterygii</taxon>
        <taxon>Teleostei</taxon>
        <taxon>Neoteleostei</taxon>
        <taxon>Acanthomorphata</taxon>
        <taxon>Ovalentaria</taxon>
        <taxon>Atherinomorphae</taxon>
        <taxon>Cyprinodontiformes</taxon>
        <taxon>Goodeidae</taxon>
        <taxon>Ameca</taxon>
    </lineage>
</organism>
<evidence type="ECO:0000313" key="4">
    <source>
        <dbReference type="Proteomes" id="UP001469553"/>
    </source>
</evidence>
<gene>
    <name evidence="3" type="ORF">AMECASPLE_032839</name>
</gene>
<keyword evidence="4" id="KW-1185">Reference proteome</keyword>
<dbReference type="Proteomes" id="UP001469553">
    <property type="component" value="Unassembled WGS sequence"/>
</dbReference>
<dbReference type="PANTHER" id="PTHR13800">
    <property type="entry name" value="TRANSIENT RECEPTOR POTENTIAL CATION CHANNEL, SUBFAMILY M, MEMBER 6"/>
    <property type="match status" value="1"/>
</dbReference>
<dbReference type="Pfam" id="PF18139">
    <property type="entry name" value="LSDAT_euk"/>
    <property type="match status" value="1"/>
</dbReference>
<evidence type="ECO:0000259" key="2">
    <source>
        <dbReference type="Pfam" id="PF18139"/>
    </source>
</evidence>
<feature type="domain" description="TRPM SLOG" evidence="2">
    <location>
        <begin position="91"/>
        <end position="152"/>
    </location>
</feature>
<sequence>MDLVGKRLNVCEFICLQRPLQPQTRCLQCGDILEWSEEHSVLLGCSCCSTVDETITNVARGLANKMKEKTHWAAGRVGDIDFIGPTKTKGKFVRVCSNTDPVLIYKMLTEEWGLSPPHLVVALVGGDELAQMKPWLRDTLRKGLVKAAQSTGYNQWAKAGLGFLHQRNNMFLAFCCVVTELSVQYIIFYLRYFNFKSIFLFATIYVFFMYNTKLHHSLLAEPG</sequence>
<keyword evidence="1" id="KW-1133">Transmembrane helix</keyword>
<keyword evidence="1" id="KW-0812">Transmembrane</keyword>
<comment type="caution">
    <text evidence="3">The sequence shown here is derived from an EMBL/GenBank/DDBJ whole genome shotgun (WGS) entry which is preliminary data.</text>
</comment>
<feature type="transmembrane region" description="Helical" evidence="1">
    <location>
        <begin position="193"/>
        <end position="210"/>
    </location>
</feature>
<dbReference type="InterPro" id="IPR041491">
    <property type="entry name" value="TRPM_SLOG"/>
</dbReference>
<dbReference type="InterPro" id="IPR050927">
    <property type="entry name" value="TRPM"/>
</dbReference>
<protein>
    <recommendedName>
        <fullName evidence="2">TRPM SLOG domain-containing protein</fullName>
    </recommendedName>
</protein>
<name>A0ABV1AE96_9TELE</name>
<proteinExistence type="predicted"/>
<dbReference type="PANTHER" id="PTHR13800:SF5">
    <property type="entry name" value="TRANSIENT RECEPTOR POTENTIAL CATION CHANNEL SUBFAMILY M MEMBER 5"/>
    <property type="match status" value="1"/>
</dbReference>
<dbReference type="EMBL" id="JAHRIP010088970">
    <property type="protein sequence ID" value="MEQ2316474.1"/>
    <property type="molecule type" value="Genomic_DNA"/>
</dbReference>
<keyword evidence="1" id="KW-0472">Membrane</keyword>
<evidence type="ECO:0000256" key="1">
    <source>
        <dbReference type="SAM" id="Phobius"/>
    </source>
</evidence>
<evidence type="ECO:0000313" key="3">
    <source>
        <dbReference type="EMBL" id="MEQ2316474.1"/>
    </source>
</evidence>